<dbReference type="RefSeq" id="WP_012861703.1">
    <property type="nucleotide sequence ID" value="NC_013517.1"/>
</dbReference>
<dbReference type="eggNOG" id="COG2859">
    <property type="taxonomic scope" value="Bacteria"/>
</dbReference>
<keyword evidence="2" id="KW-1185">Reference proteome</keyword>
<evidence type="ECO:0008006" key="3">
    <source>
        <dbReference type="Google" id="ProtNLM"/>
    </source>
</evidence>
<gene>
    <name evidence="1" type="ordered locus">Sterm_2255</name>
</gene>
<dbReference type="STRING" id="526218.Sterm_2255"/>
<accession>D1AKJ3</accession>
<reference evidence="2" key="1">
    <citation type="submission" date="2009-09" db="EMBL/GenBank/DDBJ databases">
        <title>The complete chromosome of Sebaldella termitidis ATCC 33386.</title>
        <authorList>
            <consortium name="US DOE Joint Genome Institute (JGI-PGF)"/>
            <person name="Lucas S."/>
            <person name="Copeland A."/>
            <person name="Lapidus A."/>
            <person name="Glavina del Rio T."/>
            <person name="Dalin E."/>
            <person name="Tice H."/>
            <person name="Bruce D."/>
            <person name="Goodwin L."/>
            <person name="Pitluck S."/>
            <person name="Kyrpides N."/>
            <person name="Mavromatis K."/>
            <person name="Ivanova N."/>
            <person name="Mikhailova N."/>
            <person name="Sims D."/>
            <person name="Meincke L."/>
            <person name="Brettin T."/>
            <person name="Detter J.C."/>
            <person name="Han C."/>
            <person name="Larimer F."/>
            <person name="Land M."/>
            <person name="Hauser L."/>
            <person name="Markowitz V."/>
            <person name="Cheng J.F."/>
            <person name="Hugenholtz P."/>
            <person name="Woyke T."/>
            <person name="Wu D."/>
            <person name="Eisen J.A."/>
        </authorList>
    </citation>
    <scope>NUCLEOTIDE SEQUENCE [LARGE SCALE GENOMIC DNA]</scope>
    <source>
        <strain evidence="2">ATCC 33386 / NCTC 11300</strain>
    </source>
</reference>
<sequence>MKRVQFVLVAVILSLGLIISSAIVSNTIESLKKKDDVVTVKGVADKKVKSDKGILAIVVKSSDKDINTAVEHLKTNTQNIADQIKAEGFEDSEIKLENIVSEPVYYFNDRGNQTTRILSYNATQMIVITTDKVDKLDPLALKLSENIELAVSEPQYFVTNIEKLKIDLLGEATKNARLRANELLKNNGRSIGGVKTVNQGVFQITGDNTSETSDTGYYDTYSIEKTVRAVISIEYRIE</sequence>
<name>D1AKJ3_SEBTE</name>
<dbReference type="PIRSF" id="PIRSF029033">
    <property type="entry name" value="UCP029033"/>
    <property type="match status" value="1"/>
</dbReference>
<dbReference type="InterPro" id="IPR016907">
    <property type="entry name" value="UCP029033"/>
</dbReference>
<evidence type="ECO:0000313" key="1">
    <source>
        <dbReference type="EMBL" id="ACZ09109.1"/>
    </source>
</evidence>
<dbReference type="InterPro" id="IPR052022">
    <property type="entry name" value="26kDa_periplasmic_antigen"/>
</dbReference>
<evidence type="ECO:0000313" key="2">
    <source>
        <dbReference type="Proteomes" id="UP000000845"/>
    </source>
</evidence>
<dbReference type="PANTHER" id="PTHR34387:SF2">
    <property type="entry name" value="SLR1258 PROTEIN"/>
    <property type="match status" value="1"/>
</dbReference>
<proteinExistence type="predicted"/>
<dbReference type="GO" id="GO:0006974">
    <property type="term" value="P:DNA damage response"/>
    <property type="evidence" value="ECO:0007669"/>
    <property type="project" value="TreeGrafter"/>
</dbReference>
<organism evidence="1 2">
    <name type="scientific">Sebaldella termitidis (strain ATCC 33386 / NCTC 11300)</name>
    <dbReference type="NCBI Taxonomy" id="526218"/>
    <lineage>
        <taxon>Bacteria</taxon>
        <taxon>Fusobacteriati</taxon>
        <taxon>Fusobacteriota</taxon>
        <taxon>Fusobacteriia</taxon>
        <taxon>Fusobacteriales</taxon>
        <taxon>Leptotrichiaceae</taxon>
        <taxon>Sebaldella</taxon>
    </lineage>
</organism>
<dbReference type="KEGG" id="str:Sterm_2255"/>
<dbReference type="Pfam" id="PF04402">
    <property type="entry name" value="SIMPL"/>
    <property type="match status" value="1"/>
</dbReference>
<protein>
    <recommendedName>
        <fullName evidence="3">SIMPL domain-containing protein</fullName>
    </recommendedName>
</protein>
<reference evidence="1 2" key="2">
    <citation type="journal article" date="2010" name="Stand. Genomic Sci.">
        <title>Complete genome sequence of Sebaldella termitidis type strain (NCTC 11300).</title>
        <authorList>
            <person name="Harmon-Smith M."/>
            <person name="Celia L."/>
            <person name="Chertkov O."/>
            <person name="Lapidus A."/>
            <person name="Copeland A."/>
            <person name="Glavina Del Rio T."/>
            <person name="Nolan M."/>
            <person name="Lucas S."/>
            <person name="Tice H."/>
            <person name="Cheng J.F."/>
            <person name="Han C."/>
            <person name="Detter J.C."/>
            <person name="Bruce D."/>
            <person name="Goodwin L."/>
            <person name="Pitluck S."/>
            <person name="Pati A."/>
            <person name="Liolios K."/>
            <person name="Ivanova N."/>
            <person name="Mavromatis K."/>
            <person name="Mikhailova N."/>
            <person name="Chen A."/>
            <person name="Palaniappan K."/>
            <person name="Land M."/>
            <person name="Hauser L."/>
            <person name="Chang Y.J."/>
            <person name="Jeffries C.D."/>
            <person name="Brettin T."/>
            <person name="Goker M."/>
            <person name="Beck B."/>
            <person name="Bristow J."/>
            <person name="Eisen J.A."/>
            <person name="Markowitz V."/>
            <person name="Hugenholtz P."/>
            <person name="Kyrpides N.C."/>
            <person name="Klenk H.P."/>
            <person name="Chen F."/>
        </authorList>
    </citation>
    <scope>NUCLEOTIDE SEQUENCE [LARGE SCALE GENOMIC DNA]</scope>
    <source>
        <strain evidence="2">ATCC 33386 / NCTC 11300</strain>
    </source>
</reference>
<dbReference type="HOGENOM" id="CLU_1080943_0_0_0"/>
<dbReference type="Gene3D" id="3.30.70.2970">
    <property type="entry name" value="Protein of unknown function (DUF541), domain 2"/>
    <property type="match status" value="1"/>
</dbReference>
<dbReference type="AlphaFoldDB" id="D1AKJ3"/>
<dbReference type="PANTHER" id="PTHR34387">
    <property type="entry name" value="SLR1258 PROTEIN"/>
    <property type="match status" value="1"/>
</dbReference>
<dbReference type="InterPro" id="IPR007497">
    <property type="entry name" value="SIMPL/DUF541"/>
</dbReference>
<dbReference type="Proteomes" id="UP000000845">
    <property type="component" value="Chromosome"/>
</dbReference>
<dbReference type="EMBL" id="CP001739">
    <property type="protein sequence ID" value="ACZ09109.1"/>
    <property type="molecule type" value="Genomic_DNA"/>
</dbReference>